<proteinExistence type="predicted"/>
<keyword evidence="3" id="KW-1185">Reference proteome</keyword>
<feature type="transmembrane region" description="Helical" evidence="1">
    <location>
        <begin position="198"/>
        <end position="218"/>
    </location>
</feature>
<keyword evidence="1" id="KW-0472">Membrane</keyword>
<organism evidence="2 3">
    <name type="scientific">Promicromonospora soli</name>
    <dbReference type="NCBI Taxonomy" id="2035533"/>
    <lineage>
        <taxon>Bacteria</taxon>
        <taxon>Bacillati</taxon>
        <taxon>Actinomycetota</taxon>
        <taxon>Actinomycetes</taxon>
        <taxon>Micrococcales</taxon>
        <taxon>Promicromonosporaceae</taxon>
        <taxon>Promicromonospora</taxon>
    </lineage>
</organism>
<feature type="transmembrane region" description="Helical" evidence="1">
    <location>
        <begin position="56"/>
        <end position="78"/>
    </location>
</feature>
<dbReference type="RefSeq" id="WP_189671191.1">
    <property type="nucleotide sequence ID" value="NZ_BNAS01000007.1"/>
</dbReference>
<accession>A0A919KZH2</accession>
<dbReference type="Pfam" id="PF14329">
    <property type="entry name" value="DUF4386"/>
    <property type="match status" value="1"/>
</dbReference>
<feature type="transmembrane region" description="Helical" evidence="1">
    <location>
        <begin position="90"/>
        <end position="113"/>
    </location>
</feature>
<name>A0A919KZH2_9MICO</name>
<evidence type="ECO:0000256" key="1">
    <source>
        <dbReference type="SAM" id="Phobius"/>
    </source>
</evidence>
<feature type="transmembrane region" description="Helical" evidence="1">
    <location>
        <begin position="16"/>
        <end position="36"/>
    </location>
</feature>
<feature type="transmembrane region" description="Helical" evidence="1">
    <location>
        <begin position="133"/>
        <end position="157"/>
    </location>
</feature>
<evidence type="ECO:0000313" key="3">
    <source>
        <dbReference type="Proteomes" id="UP000627369"/>
    </source>
</evidence>
<evidence type="ECO:0008006" key="4">
    <source>
        <dbReference type="Google" id="ProtNLM"/>
    </source>
</evidence>
<evidence type="ECO:0000313" key="2">
    <source>
        <dbReference type="EMBL" id="GHH78342.1"/>
    </source>
</evidence>
<dbReference type="AlphaFoldDB" id="A0A919KZH2"/>
<feature type="transmembrane region" description="Helical" evidence="1">
    <location>
        <begin position="169"/>
        <end position="192"/>
    </location>
</feature>
<protein>
    <recommendedName>
        <fullName evidence="4">DUF4386 domain-containing protein</fullName>
    </recommendedName>
</protein>
<keyword evidence="1" id="KW-0812">Transmembrane</keyword>
<keyword evidence="1" id="KW-1133">Transmembrane helix</keyword>
<dbReference type="InterPro" id="IPR025495">
    <property type="entry name" value="DUF4386"/>
</dbReference>
<comment type="caution">
    <text evidence="2">The sequence shown here is derived from an EMBL/GenBank/DDBJ whole genome shotgun (WGS) entry which is preliminary data.</text>
</comment>
<reference evidence="2" key="1">
    <citation type="journal article" date="2014" name="Int. J. Syst. Evol. Microbiol.">
        <title>Complete genome sequence of Corynebacterium casei LMG S-19264T (=DSM 44701T), isolated from a smear-ripened cheese.</title>
        <authorList>
            <consortium name="US DOE Joint Genome Institute (JGI-PGF)"/>
            <person name="Walter F."/>
            <person name="Albersmeier A."/>
            <person name="Kalinowski J."/>
            <person name="Ruckert C."/>
        </authorList>
    </citation>
    <scope>NUCLEOTIDE SEQUENCE</scope>
    <source>
        <strain evidence="2">CGMCC 4.7398</strain>
    </source>
</reference>
<sequence>MNSPTLHPRTARTTGLLYLALAVVAIPGFLIIRPMLFDPDSAASTLANLVEDESLARLGIGLELALVAAQALVALWFYRLFRRVDSFAAVSLTAFGLINAVAILASAACLGGALDVALAPSSVDAAGGAQLLYVLGGSFWEVGALFFGLWLIPMGVLALRSGMPRPLGWILVAGGIGYIVSGFLAYLVPAAAPASELLVIPATIGEFWMIGWLLWYSVRARAVADETSERHSEPVIGTSATR</sequence>
<dbReference type="EMBL" id="BNAS01000007">
    <property type="protein sequence ID" value="GHH78342.1"/>
    <property type="molecule type" value="Genomic_DNA"/>
</dbReference>
<gene>
    <name evidence="2" type="ORF">GCM10017772_41460</name>
</gene>
<reference evidence="2" key="2">
    <citation type="submission" date="2020-09" db="EMBL/GenBank/DDBJ databases">
        <authorList>
            <person name="Sun Q."/>
            <person name="Zhou Y."/>
        </authorList>
    </citation>
    <scope>NUCLEOTIDE SEQUENCE</scope>
    <source>
        <strain evidence="2">CGMCC 4.7398</strain>
    </source>
</reference>
<dbReference type="Proteomes" id="UP000627369">
    <property type="component" value="Unassembled WGS sequence"/>
</dbReference>